<feature type="region of interest" description="Disordered" evidence="1">
    <location>
        <begin position="197"/>
        <end position="216"/>
    </location>
</feature>
<dbReference type="OrthoDB" id="786951at2759"/>
<evidence type="ECO:0000313" key="2">
    <source>
        <dbReference type="EMBL" id="KAG7192754.1"/>
    </source>
</evidence>
<protein>
    <recommendedName>
        <fullName evidence="4">G-patch domain-containing protein</fullName>
    </recommendedName>
</protein>
<dbReference type="AlphaFoldDB" id="A0A9P7V7L6"/>
<sequence length="242" mass="27568">MRRNIFGEGEEAEEEEERSKTPVVKKRKVPHLNTTNDDDDDDDYMKYPIEPHSVPTSAARTSLFQSKHKSIGHTMMEKMGFNANTPTLQEPVGASVHLKLDRRGIGAHSAAVMTNEMKNAKYASYVDRLKKAQSQKNLDLEIKALRKLCYDMSGEYEMVLDNTLKPQDTNILWRSYALEQLAKLKLKQHERTRIDTSIAFNPPIQPLQQDEESKSKSMNTRIAGIAEHGTLTSKILRRTVLV</sequence>
<proteinExistence type="predicted"/>
<evidence type="ECO:0000313" key="3">
    <source>
        <dbReference type="Proteomes" id="UP000790833"/>
    </source>
</evidence>
<accession>A0A9P7V7L6</accession>
<organism evidence="2 3">
    <name type="scientific">Scheffersomyces spartinae</name>
    <dbReference type="NCBI Taxonomy" id="45513"/>
    <lineage>
        <taxon>Eukaryota</taxon>
        <taxon>Fungi</taxon>
        <taxon>Dikarya</taxon>
        <taxon>Ascomycota</taxon>
        <taxon>Saccharomycotina</taxon>
        <taxon>Pichiomycetes</taxon>
        <taxon>Debaryomycetaceae</taxon>
        <taxon>Scheffersomyces</taxon>
    </lineage>
</organism>
<dbReference type="GeneID" id="66114911"/>
<comment type="caution">
    <text evidence="2">The sequence shown here is derived from an EMBL/GenBank/DDBJ whole genome shotgun (WGS) entry which is preliminary data.</text>
</comment>
<name>A0A9P7V7L6_9ASCO</name>
<dbReference type="RefSeq" id="XP_043048304.1">
    <property type="nucleotide sequence ID" value="XM_043192332.1"/>
</dbReference>
<reference evidence="2" key="1">
    <citation type="submission" date="2021-03" db="EMBL/GenBank/DDBJ databases">
        <authorList>
            <person name="Palmer J.M."/>
        </authorList>
    </citation>
    <scope>NUCLEOTIDE SEQUENCE</scope>
    <source>
        <strain evidence="2">ARV_011</strain>
    </source>
</reference>
<keyword evidence="3" id="KW-1185">Reference proteome</keyword>
<dbReference type="EMBL" id="JAHMUF010000016">
    <property type="protein sequence ID" value="KAG7192754.1"/>
    <property type="molecule type" value="Genomic_DNA"/>
</dbReference>
<evidence type="ECO:0008006" key="4">
    <source>
        <dbReference type="Google" id="ProtNLM"/>
    </source>
</evidence>
<evidence type="ECO:0000256" key="1">
    <source>
        <dbReference type="SAM" id="MobiDB-lite"/>
    </source>
</evidence>
<gene>
    <name evidence="2" type="ORF">KQ657_001537</name>
</gene>
<feature type="region of interest" description="Disordered" evidence="1">
    <location>
        <begin position="1"/>
        <end position="44"/>
    </location>
</feature>
<dbReference type="Proteomes" id="UP000790833">
    <property type="component" value="Unassembled WGS sequence"/>
</dbReference>